<dbReference type="Pfam" id="PF13472">
    <property type="entry name" value="Lipase_GDSL_2"/>
    <property type="match status" value="1"/>
</dbReference>
<feature type="domain" description="SGNH hydrolase-type esterase" evidence="1">
    <location>
        <begin position="135"/>
        <end position="298"/>
    </location>
</feature>
<dbReference type="Gene3D" id="3.40.50.1110">
    <property type="entry name" value="SGNH hydrolase"/>
    <property type="match status" value="1"/>
</dbReference>
<evidence type="ECO:0000259" key="1">
    <source>
        <dbReference type="Pfam" id="PF13472"/>
    </source>
</evidence>
<evidence type="ECO:0000313" key="2">
    <source>
        <dbReference type="EMBL" id="MBM6940729.1"/>
    </source>
</evidence>
<dbReference type="EMBL" id="JACJKU010000033">
    <property type="protein sequence ID" value="MBM6940729.1"/>
    <property type="molecule type" value="Genomic_DNA"/>
</dbReference>
<dbReference type="SUPFAM" id="SSF52266">
    <property type="entry name" value="SGNH hydrolase"/>
    <property type="match status" value="1"/>
</dbReference>
<reference evidence="2 3" key="1">
    <citation type="journal article" date="2021" name="Sci. Rep.">
        <title>The distribution of antibiotic resistance genes in chicken gut microbiota commensals.</title>
        <authorList>
            <person name="Juricova H."/>
            <person name="Matiasovicova J."/>
            <person name="Kubasova T."/>
            <person name="Cejkova D."/>
            <person name="Rychlik I."/>
        </authorList>
    </citation>
    <scope>NUCLEOTIDE SEQUENCE [LARGE SCALE GENOMIC DNA]</scope>
    <source>
        <strain evidence="2 3">An574</strain>
    </source>
</reference>
<proteinExistence type="predicted"/>
<accession>A0ABS2GZE6</accession>
<dbReference type="InterPro" id="IPR013830">
    <property type="entry name" value="SGNH_hydro"/>
</dbReference>
<name>A0ABS2GZE6_9LACO</name>
<dbReference type="RefSeq" id="WP_204785039.1">
    <property type="nucleotide sequence ID" value="NZ_CALVGD010000091.1"/>
</dbReference>
<gene>
    <name evidence="2" type="ORF">H5975_04400</name>
</gene>
<protein>
    <recommendedName>
        <fullName evidence="1">SGNH hydrolase-type esterase domain-containing protein</fullName>
    </recommendedName>
</protein>
<dbReference type="InterPro" id="IPR036514">
    <property type="entry name" value="SGNH_hydro_sf"/>
</dbReference>
<comment type="caution">
    <text evidence="2">The sequence shown here is derived from an EMBL/GenBank/DDBJ whole genome shotgun (WGS) entry which is preliminary data.</text>
</comment>
<evidence type="ECO:0000313" key="3">
    <source>
        <dbReference type="Proteomes" id="UP000785625"/>
    </source>
</evidence>
<keyword evidence="3" id="KW-1185">Reference proteome</keyword>
<sequence length="313" mass="35404">MKIMSNDLLTSAHLTGRWFQRNHTLQSPLLGATIQFEIHNTEKIAINTINQANELSPSQYWACQIDNNPWYRWPASQKQMVFAVSPNHHRVIIMTGGNCDLDNVWNLQQDFALDSLEINPEGQMIPFRRSANVLILGDSITAGCWVNGKHASVDYRPETNYVGIAQQLLPDIELQRVAYSAAGVLRPGTGNVPPAKEWLTKLDAHTQIPAGQYNLVVIALGVNDRRFSQKEFESAYHEYVHAVIQRYHCPVALMVPFYQTFKNSIINIGQQFQLPVISTTDWCHHTTDGLHPNQRGSQEAGRHFALAIKQLLQ</sequence>
<dbReference type="Proteomes" id="UP000785625">
    <property type="component" value="Unassembled WGS sequence"/>
</dbReference>
<organism evidence="2 3">
    <name type="scientific">Limosilactobacillus coleohominis</name>
    <dbReference type="NCBI Taxonomy" id="181675"/>
    <lineage>
        <taxon>Bacteria</taxon>
        <taxon>Bacillati</taxon>
        <taxon>Bacillota</taxon>
        <taxon>Bacilli</taxon>
        <taxon>Lactobacillales</taxon>
        <taxon>Lactobacillaceae</taxon>
        <taxon>Limosilactobacillus</taxon>
    </lineage>
</organism>